<accession>A0A450TQ23</accession>
<protein>
    <recommendedName>
        <fullName evidence="1">DUF5615 domain-containing protein</fullName>
    </recommendedName>
</protein>
<dbReference type="InterPro" id="IPR041049">
    <property type="entry name" value="DUF5615"/>
</dbReference>
<feature type="domain" description="DUF5615" evidence="1">
    <location>
        <begin position="5"/>
        <end position="86"/>
    </location>
</feature>
<dbReference type="Pfam" id="PF18480">
    <property type="entry name" value="DUF5615"/>
    <property type="match status" value="1"/>
</dbReference>
<dbReference type="EMBL" id="CAADEX010000267">
    <property type="protein sequence ID" value="VFJ70112.1"/>
    <property type="molecule type" value="Genomic_DNA"/>
</dbReference>
<evidence type="ECO:0000313" key="2">
    <source>
        <dbReference type="EMBL" id="VFJ70112.1"/>
    </source>
</evidence>
<dbReference type="AlphaFoldDB" id="A0A450TQ23"/>
<sequence>MPLRKVLLDECVDSKFARHITGYEVQTVRGAGWDSLRNGDLLHLAQADFDLLVTTDRSLIYQQNLPKFDIAVIVLMAKSNNVHELLPFAPKLLDAIPTIEPGTALVLTAP</sequence>
<gene>
    <name evidence="2" type="ORF">BECKDK2373B_GA0170837_12672</name>
</gene>
<reference evidence="2" key="1">
    <citation type="submission" date="2019-02" db="EMBL/GenBank/DDBJ databases">
        <authorList>
            <person name="Gruber-Vodicka R. H."/>
            <person name="Seah K. B. B."/>
        </authorList>
    </citation>
    <scope>NUCLEOTIDE SEQUENCE</scope>
    <source>
        <strain evidence="2">BECK_DK47</strain>
    </source>
</reference>
<proteinExistence type="predicted"/>
<evidence type="ECO:0000259" key="1">
    <source>
        <dbReference type="Pfam" id="PF18480"/>
    </source>
</evidence>
<organism evidence="2">
    <name type="scientific">Candidatus Kentrum sp. DK</name>
    <dbReference type="NCBI Taxonomy" id="2126562"/>
    <lineage>
        <taxon>Bacteria</taxon>
        <taxon>Pseudomonadati</taxon>
        <taxon>Pseudomonadota</taxon>
        <taxon>Gammaproteobacteria</taxon>
        <taxon>Candidatus Kentrum</taxon>
    </lineage>
</organism>
<name>A0A450TQ23_9GAMM</name>